<name>A0A1E1MP09_RHYSE</name>
<evidence type="ECO:0000313" key="1">
    <source>
        <dbReference type="EMBL" id="CZT50837.1"/>
    </source>
</evidence>
<reference evidence="2" key="1">
    <citation type="submission" date="2016-03" db="EMBL/GenBank/DDBJ databases">
        <authorList>
            <person name="Guldener U."/>
        </authorList>
    </citation>
    <scope>NUCLEOTIDE SEQUENCE [LARGE SCALE GENOMIC DNA]</scope>
</reference>
<accession>A0A1E1MP09</accession>
<organism evidence="1 2">
    <name type="scientific">Rhynchosporium secalis</name>
    <name type="common">Barley scald fungus</name>
    <dbReference type="NCBI Taxonomy" id="38038"/>
    <lineage>
        <taxon>Eukaryota</taxon>
        <taxon>Fungi</taxon>
        <taxon>Dikarya</taxon>
        <taxon>Ascomycota</taxon>
        <taxon>Pezizomycotina</taxon>
        <taxon>Leotiomycetes</taxon>
        <taxon>Helotiales</taxon>
        <taxon>Ploettnerulaceae</taxon>
        <taxon>Rhynchosporium</taxon>
    </lineage>
</organism>
<dbReference type="EMBL" id="FJVC01000456">
    <property type="protein sequence ID" value="CZT50837.1"/>
    <property type="molecule type" value="Genomic_DNA"/>
</dbReference>
<evidence type="ECO:0000313" key="2">
    <source>
        <dbReference type="Proteomes" id="UP000177625"/>
    </source>
</evidence>
<protein>
    <submittedName>
        <fullName evidence="1">Uncharacterized protein</fullName>
    </submittedName>
</protein>
<keyword evidence="2" id="KW-1185">Reference proteome</keyword>
<sequence length="63" mass="7145">MAYLVSELKAQALVRGAWEQLNPAGPDRPYMSSARPKLPPSIDELIMIENKHRVQLLQTGRKM</sequence>
<dbReference type="AlphaFoldDB" id="A0A1E1MP09"/>
<proteinExistence type="predicted"/>
<gene>
    <name evidence="1" type="ORF">RSE6_11899</name>
</gene>
<dbReference type="Proteomes" id="UP000177625">
    <property type="component" value="Unassembled WGS sequence"/>
</dbReference>